<accession>G0PLR0</accession>
<evidence type="ECO:0000256" key="2">
    <source>
        <dbReference type="ARBA" id="ARBA00022692"/>
    </source>
</evidence>
<protein>
    <recommendedName>
        <fullName evidence="6">G-protein coupled receptors family 1 profile domain-containing protein</fullName>
    </recommendedName>
</protein>
<dbReference type="InterPro" id="IPR019427">
    <property type="entry name" value="7TM_GPCR_serpentine_rcpt_Srw"/>
</dbReference>
<evidence type="ECO:0000313" key="8">
    <source>
        <dbReference type="Proteomes" id="UP000008068"/>
    </source>
</evidence>
<evidence type="ECO:0000256" key="5">
    <source>
        <dbReference type="SAM" id="Phobius"/>
    </source>
</evidence>
<dbReference type="PANTHER" id="PTHR22751">
    <property type="entry name" value="G-PROTEIN COUPLED RECEPTOR-RELATED"/>
    <property type="match status" value="1"/>
</dbReference>
<gene>
    <name evidence="7" type="ORF">CAEBREN_16396</name>
</gene>
<keyword evidence="4 5" id="KW-0472">Membrane</keyword>
<dbReference type="Gene3D" id="1.20.1070.10">
    <property type="entry name" value="Rhodopsin 7-helix transmembrane proteins"/>
    <property type="match status" value="1"/>
</dbReference>
<feature type="transmembrane region" description="Helical" evidence="5">
    <location>
        <begin position="213"/>
        <end position="232"/>
    </location>
</feature>
<dbReference type="GO" id="GO:0008528">
    <property type="term" value="F:G protein-coupled peptide receptor activity"/>
    <property type="evidence" value="ECO:0007669"/>
    <property type="project" value="InterPro"/>
</dbReference>
<dbReference type="OrthoDB" id="5864299at2759"/>
<dbReference type="InParanoid" id="G0PLR0"/>
<feature type="transmembrane region" description="Helical" evidence="5">
    <location>
        <begin position="66"/>
        <end position="83"/>
    </location>
</feature>
<dbReference type="AlphaFoldDB" id="G0PLR0"/>
<keyword evidence="2 5" id="KW-0812">Transmembrane</keyword>
<dbReference type="eggNOG" id="KOG3098">
    <property type="taxonomic scope" value="Eukaryota"/>
</dbReference>
<organism evidence="8">
    <name type="scientific">Caenorhabditis brenneri</name>
    <name type="common">Nematode worm</name>
    <dbReference type="NCBI Taxonomy" id="135651"/>
    <lineage>
        <taxon>Eukaryota</taxon>
        <taxon>Metazoa</taxon>
        <taxon>Ecdysozoa</taxon>
        <taxon>Nematoda</taxon>
        <taxon>Chromadorea</taxon>
        <taxon>Rhabditida</taxon>
        <taxon>Rhabditina</taxon>
        <taxon>Rhabditomorpha</taxon>
        <taxon>Rhabditoidea</taxon>
        <taxon>Rhabditidae</taxon>
        <taxon>Peloderinae</taxon>
        <taxon>Caenorhabditis</taxon>
    </lineage>
</organism>
<proteinExistence type="predicted"/>
<dbReference type="PANTHER" id="PTHR22751:SF13">
    <property type="entry name" value="G-PROTEIN COUPLED RECEPTORS FAMILY 1 PROFILE DOMAIN-CONTAINING PROTEIN"/>
    <property type="match status" value="1"/>
</dbReference>
<reference evidence="8" key="1">
    <citation type="submission" date="2011-07" db="EMBL/GenBank/DDBJ databases">
        <authorList>
            <consortium name="Caenorhabditis brenneri Sequencing and Analysis Consortium"/>
            <person name="Wilson R.K."/>
        </authorList>
    </citation>
    <scope>NUCLEOTIDE SEQUENCE [LARGE SCALE GENOMIC DNA]</scope>
    <source>
        <strain evidence="8">PB2801</strain>
    </source>
</reference>
<sequence>MRTLTINAFLTGIAVCDFMRMACVVFLSLPLFNLIYFQSTVANECKSPQYYFTMVLSNFCASTNNLVQNLYGVTIAVLRAMVLRYPLNSRIACFIHTNHGIRPLLIITIILFPFWIISYLQERISDNGIWYPPSECTNFPPNYSQMSYIYQPITIFGQSDREFHKIALVLEGTTCKIVPCILLPVATILLVLELKKSKLTTATSLSSSKSTRLVIVMTVSFFVANFPFGLLYLTEFMVLDTPGLAYITKRMISVFTFLNIANGTVHFIICISMSSQYREVAKQLLRMGRVKNSIQDSGTSAGHAFNVNSVRYE</sequence>
<evidence type="ECO:0000256" key="3">
    <source>
        <dbReference type="ARBA" id="ARBA00022989"/>
    </source>
</evidence>
<evidence type="ECO:0000256" key="1">
    <source>
        <dbReference type="ARBA" id="ARBA00004370"/>
    </source>
</evidence>
<feature type="domain" description="G-protein coupled receptors family 1 profile" evidence="6">
    <location>
        <begin position="1"/>
        <end position="270"/>
    </location>
</feature>
<comment type="subcellular location">
    <subcellularLocation>
        <location evidence="1">Membrane</location>
    </subcellularLocation>
</comment>
<dbReference type="Proteomes" id="UP000008068">
    <property type="component" value="Unassembled WGS sequence"/>
</dbReference>
<dbReference type="EMBL" id="GL381162">
    <property type="protein sequence ID" value="EGT35561.1"/>
    <property type="molecule type" value="Genomic_DNA"/>
</dbReference>
<evidence type="ECO:0000313" key="7">
    <source>
        <dbReference type="EMBL" id="EGT35561.1"/>
    </source>
</evidence>
<dbReference type="Pfam" id="PF10324">
    <property type="entry name" value="7TM_GPCR_Srw"/>
    <property type="match status" value="1"/>
</dbReference>
<dbReference type="GO" id="GO:0016020">
    <property type="term" value="C:membrane"/>
    <property type="evidence" value="ECO:0007669"/>
    <property type="project" value="UniProtKB-SubCell"/>
</dbReference>
<dbReference type="PROSITE" id="PS50262">
    <property type="entry name" value="G_PROTEIN_RECEP_F1_2"/>
    <property type="match status" value="1"/>
</dbReference>
<dbReference type="OMA" id="ANECKSP"/>
<keyword evidence="3 5" id="KW-1133">Transmembrane helix</keyword>
<feature type="transmembrane region" description="Helical" evidence="5">
    <location>
        <begin position="166"/>
        <end position="192"/>
    </location>
</feature>
<dbReference type="STRING" id="135651.G0PLR0"/>
<evidence type="ECO:0000256" key="4">
    <source>
        <dbReference type="ARBA" id="ARBA00023136"/>
    </source>
</evidence>
<feature type="transmembrane region" description="Helical" evidence="5">
    <location>
        <begin position="252"/>
        <end position="273"/>
    </location>
</feature>
<dbReference type="SUPFAM" id="SSF81321">
    <property type="entry name" value="Family A G protein-coupled receptor-like"/>
    <property type="match status" value="1"/>
</dbReference>
<evidence type="ECO:0000259" key="6">
    <source>
        <dbReference type="PROSITE" id="PS50262"/>
    </source>
</evidence>
<keyword evidence="8" id="KW-1185">Reference proteome</keyword>
<name>G0PLR0_CAEBE</name>
<dbReference type="HOGENOM" id="CLU_043715_0_0_1"/>
<feature type="transmembrane region" description="Helical" evidence="5">
    <location>
        <begin position="104"/>
        <end position="121"/>
    </location>
</feature>
<dbReference type="InterPro" id="IPR017452">
    <property type="entry name" value="GPCR_Rhodpsn_7TM"/>
</dbReference>